<evidence type="ECO:0008006" key="3">
    <source>
        <dbReference type="Google" id="ProtNLM"/>
    </source>
</evidence>
<name>A0AAN7BXL5_9PEZI</name>
<reference evidence="1" key="2">
    <citation type="submission" date="2023-05" db="EMBL/GenBank/DDBJ databases">
        <authorList>
            <consortium name="Lawrence Berkeley National Laboratory"/>
            <person name="Steindorff A."/>
            <person name="Hensen N."/>
            <person name="Bonometti L."/>
            <person name="Westerberg I."/>
            <person name="Brannstrom I.O."/>
            <person name="Guillou S."/>
            <person name="Cros-Aarteil S."/>
            <person name="Calhoun S."/>
            <person name="Haridas S."/>
            <person name="Kuo A."/>
            <person name="Mondo S."/>
            <person name="Pangilinan J."/>
            <person name="Riley R."/>
            <person name="Labutti K."/>
            <person name="Andreopoulos B."/>
            <person name="Lipzen A."/>
            <person name="Chen C."/>
            <person name="Yanf M."/>
            <person name="Daum C."/>
            <person name="Ng V."/>
            <person name="Clum A."/>
            <person name="Ohm R."/>
            <person name="Martin F."/>
            <person name="Silar P."/>
            <person name="Natvig D."/>
            <person name="Lalanne C."/>
            <person name="Gautier V."/>
            <person name="Ament-Velasquez S.L."/>
            <person name="Kruys A."/>
            <person name="Hutchinson M.I."/>
            <person name="Powell A.J."/>
            <person name="Barry K."/>
            <person name="Miller A.N."/>
            <person name="Grigoriev I.V."/>
            <person name="Debuchy R."/>
            <person name="Gladieux P."/>
            <person name="Thoren M.H."/>
            <person name="Johannesson H."/>
        </authorList>
    </citation>
    <scope>NUCLEOTIDE SEQUENCE</scope>
    <source>
        <strain evidence="1">CBS 990.96</strain>
    </source>
</reference>
<dbReference type="PANTHER" id="PTHR31591:SF7">
    <property type="entry name" value="DUF1749-DOMAIN-CONTAINING PROTEIN"/>
    <property type="match status" value="1"/>
</dbReference>
<dbReference type="AlphaFoldDB" id="A0AAN7BXL5"/>
<keyword evidence="2" id="KW-1185">Reference proteome</keyword>
<protein>
    <recommendedName>
        <fullName evidence="3">DUF1749-domain-containing protein</fullName>
    </recommendedName>
</protein>
<evidence type="ECO:0000313" key="1">
    <source>
        <dbReference type="EMBL" id="KAK4231523.1"/>
    </source>
</evidence>
<sequence>MSSKPSLNPLSTLVHFLPNPSSPSSQLLLFQYLPQPFTPYPSPNALIFLPGLGDTPLTLPYIHDLAKSFPLLSPSYTLFEPRLSSSGSAFGYSSLKQDALEINSCIKYLRETVGLKKVVLMGHSTGCQDSLEYLLSYGDVEGVILQGPVSDREAIYMSCEEDEIKRSWEEAKKMIKDGKKDEIMQKENLPAVWRGSPMSAGRWWALSGVGGEDDYFSSDLTDERLTEIWGGIKEGVKILILPSEKDEWVAVFINAEELIKKWKGFCKPGVEVSELSGLIPGANHRVDNTKEGEWWLIERVIKFLKEEV</sequence>
<evidence type="ECO:0000313" key="2">
    <source>
        <dbReference type="Proteomes" id="UP001301958"/>
    </source>
</evidence>
<dbReference type="Gene3D" id="3.40.50.1820">
    <property type="entry name" value="alpha/beta hydrolase"/>
    <property type="match status" value="1"/>
</dbReference>
<dbReference type="InterPro" id="IPR013744">
    <property type="entry name" value="SidJ"/>
</dbReference>
<dbReference type="Pfam" id="PF08538">
    <property type="entry name" value="DUF1749"/>
    <property type="match status" value="1"/>
</dbReference>
<organism evidence="1 2">
    <name type="scientific">Podospora fimiseda</name>
    <dbReference type="NCBI Taxonomy" id="252190"/>
    <lineage>
        <taxon>Eukaryota</taxon>
        <taxon>Fungi</taxon>
        <taxon>Dikarya</taxon>
        <taxon>Ascomycota</taxon>
        <taxon>Pezizomycotina</taxon>
        <taxon>Sordariomycetes</taxon>
        <taxon>Sordariomycetidae</taxon>
        <taxon>Sordariales</taxon>
        <taxon>Podosporaceae</taxon>
        <taxon>Podospora</taxon>
    </lineage>
</organism>
<reference evidence="1" key="1">
    <citation type="journal article" date="2023" name="Mol. Phylogenet. Evol.">
        <title>Genome-scale phylogeny and comparative genomics of the fungal order Sordariales.</title>
        <authorList>
            <person name="Hensen N."/>
            <person name="Bonometti L."/>
            <person name="Westerberg I."/>
            <person name="Brannstrom I.O."/>
            <person name="Guillou S."/>
            <person name="Cros-Aarteil S."/>
            <person name="Calhoun S."/>
            <person name="Haridas S."/>
            <person name="Kuo A."/>
            <person name="Mondo S."/>
            <person name="Pangilinan J."/>
            <person name="Riley R."/>
            <person name="LaButti K."/>
            <person name="Andreopoulos B."/>
            <person name="Lipzen A."/>
            <person name="Chen C."/>
            <person name="Yan M."/>
            <person name="Daum C."/>
            <person name="Ng V."/>
            <person name="Clum A."/>
            <person name="Steindorff A."/>
            <person name="Ohm R.A."/>
            <person name="Martin F."/>
            <person name="Silar P."/>
            <person name="Natvig D.O."/>
            <person name="Lalanne C."/>
            <person name="Gautier V."/>
            <person name="Ament-Velasquez S.L."/>
            <person name="Kruys A."/>
            <person name="Hutchinson M.I."/>
            <person name="Powell A.J."/>
            <person name="Barry K."/>
            <person name="Miller A.N."/>
            <person name="Grigoriev I.V."/>
            <person name="Debuchy R."/>
            <person name="Gladieux P."/>
            <person name="Hiltunen Thoren M."/>
            <person name="Johannesson H."/>
        </authorList>
    </citation>
    <scope>NUCLEOTIDE SEQUENCE</scope>
    <source>
        <strain evidence="1">CBS 990.96</strain>
    </source>
</reference>
<accession>A0AAN7BXL5</accession>
<dbReference type="SUPFAM" id="SSF53474">
    <property type="entry name" value="alpha/beta-Hydrolases"/>
    <property type="match status" value="1"/>
</dbReference>
<comment type="caution">
    <text evidence="1">The sequence shown here is derived from an EMBL/GenBank/DDBJ whole genome shotgun (WGS) entry which is preliminary data.</text>
</comment>
<gene>
    <name evidence="1" type="ORF">QBC38DRAFT_465964</name>
</gene>
<dbReference type="InterPro" id="IPR029058">
    <property type="entry name" value="AB_hydrolase_fold"/>
</dbReference>
<dbReference type="EMBL" id="MU865292">
    <property type="protein sequence ID" value="KAK4231523.1"/>
    <property type="molecule type" value="Genomic_DNA"/>
</dbReference>
<dbReference type="PANTHER" id="PTHR31591">
    <property type="entry name" value="UPF0613 PROTEIN PB24D3.06C"/>
    <property type="match status" value="1"/>
</dbReference>
<dbReference type="Proteomes" id="UP001301958">
    <property type="component" value="Unassembled WGS sequence"/>
</dbReference>
<proteinExistence type="predicted"/>